<keyword evidence="6" id="KW-0106">Calcium</keyword>
<dbReference type="GO" id="GO:0001868">
    <property type="term" value="P:regulation of complement activation, lectin pathway"/>
    <property type="evidence" value="ECO:0007669"/>
    <property type="project" value="UniProtKB-ARBA"/>
</dbReference>
<dbReference type="OrthoDB" id="5985863at2759"/>
<dbReference type="InterPro" id="IPR051941">
    <property type="entry name" value="BG_Antigen-Binding_Lectin"/>
</dbReference>
<dbReference type="Pfam" id="PF22633">
    <property type="entry name" value="F5_F8_type_C_2"/>
    <property type="match status" value="1"/>
</dbReference>
<evidence type="ECO:0000313" key="10">
    <source>
        <dbReference type="Proteomes" id="UP000275408"/>
    </source>
</evidence>
<dbReference type="SMART" id="SM00607">
    <property type="entry name" value="FTP"/>
    <property type="match status" value="2"/>
</dbReference>
<evidence type="ECO:0000256" key="1">
    <source>
        <dbReference type="ARBA" id="ARBA00002219"/>
    </source>
</evidence>
<gene>
    <name evidence="9" type="ORF">pdam_00002670</name>
</gene>
<dbReference type="GO" id="GO:0042806">
    <property type="term" value="F:fucose binding"/>
    <property type="evidence" value="ECO:0007669"/>
    <property type="project" value="UniProtKB-ARBA"/>
</dbReference>
<protein>
    <recommendedName>
        <fullName evidence="8">F5/8 type C domain-containing protein</fullName>
    </recommendedName>
</protein>
<dbReference type="InterPro" id="IPR008979">
    <property type="entry name" value="Galactose-bd-like_sf"/>
</dbReference>
<evidence type="ECO:0000256" key="3">
    <source>
        <dbReference type="ARBA" id="ARBA00011233"/>
    </source>
</evidence>
<feature type="domain" description="F5/8 type C" evidence="8">
    <location>
        <begin position="151"/>
        <end position="303"/>
    </location>
</feature>
<dbReference type="AlphaFoldDB" id="A0A3M6U309"/>
<keyword evidence="7" id="KW-1015">Disulfide bond</keyword>
<comment type="subunit">
    <text evidence="3">Homotrimer.</text>
</comment>
<proteinExistence type="inferred from homology"/>
<sequence>MSTEDHLILNSLSVMIQTGILILLLGVSNVTAADLALGQPANMIFPCESEAALAVEGTSAGCAVTTLLTDPWWRVDLGTSYVVDVVDIIAGDNLDNEGNLNQKCGGPHTLTSSQEKSFFCTPGIKGRYVNIRIAGNNKKLAICEVSVNPNPTAQSVTFVSTLSVNLALSKSASQSSVSFDGYPVRAVDGNTDSVWSSSSCTHTNETTDPWWRADLGSSQHVSEVFIVNRVEAKFRLFNIEIRVGDSLANNGNSNPRCGGLHSMANLLKASFYCKPRKNGRYVNIRLVGSSMVLTLCEVEVYSESRGIL</sequence>
<dbReference type="PROSITE" id="PS50022">
    <property type="entry name" value="FA58C_3"/>
    <property type="match status" value="1"/>
</dbReference>
<evidence type="ECO:0000313" key="9">
    <source>
        <dbReference type="EMBL" id="RMX48065.1"/>
    </source>
</evidence>
<dbReference type="PANTHER" id="PTHR45713">
    <property type="entry name" value="FTP DOMAIN-CONTAINING PROTEIN"/>
    <property type="match status" value="1"/>
</dbReference>
<evidence type="ECO:0000259" key="8">
    <source>
        <dbReference type="PROSITE" id="PS50022"/>
    </source>
</evidence>
<evidence type="ECO:0000256" key="2">
    <source>
        <dbReference type="ARBA" id="ARBA00010147"/>
    </source>
</evidence>
<dbReference type="InterPro" id="IPR006585">
    <property type="entry name" value="FTP1"/>
</dbReference>
<dbReference type="SUPFAM" id="SSF49785">
    <property type="entry name" value="Galactose-binding domain-like"/>
    <property type="match status" value="2"/>
</dbReference>
<dbReference type="EMBL" id="RCHS01002311">
    <property type="protein sequence ID" value="RMX48065.1"/>
    <property type="molecule type" value="Genomic_DNA"/>
</dbReference>
<reference evidence="9 10" key="1">
    <citation type="journal article" date="2018" name="Sci. Rep.">
        <title>Comparative analysis of the Pocillopora damicornis genome highlights role of immune system in coral evolution.</title>
        <authorList>
            <person name="Cunning R."/>
            <person name="Bay R.A."/>
            <person name="Gillette P."/>
            <person name="Baker A.C."/>
            <person name="Traylor-Knowles N."/>
        </authorList>
    </citation>
    <scope>NUCLEOTIDE SEQUENCE [LARGE SCALE GENOMIC DNA]</scope>
    <source>
        <strain evidence="9">RSMAS</strain>
        <tissue evidence="9">Whole animal</tissue>
    </source>
</reference>
<evidence type="ECO:0000256" key="4">
    <source>
        <dbReference type="ARBA" id="ARBA00022723"/>
    </source>
</evidence>
<name>A0A3M6U309_POCDA</name>
<dbReference type="Proteomes" id="UP000275408">
    <property type="component" value="Unassembled WGS sequence"/>
</dbReference>
<comment type="function">
    <text evidence="1">Acts as a defensive agent. Recognizes blood group fucosylated oligosaccharides including A, B, H and Lewis B-type antigens. Does not recognize Lewis A antigen and has low affinity for monovalent haptens.</text>
</comment>
<evidence type="ECO:0000256" key="6">
    <source>
        <dbReference type="ARBA" id="ARBA00022837"/>
    </source>
</evidence>
<dbReference type="PANTHER" id="PTHR45713:SF6">
    <property type="entry name" value="F5_8 TYPE C DOMAIN-CONTAINING PROTEIN"/>
    <property type="match status" value="1"/>
</dbReference>
<comment type="caution">
    <text evidence="9">The sequence shown here is derived from an EMBL/GenBank/DDBJ whole genome shotgun (WGS) entry which is preliminary data.</text>
</comment>
<comment type="similarity">
    <text evidence="2">Belongs to the fucolectin family.</text>
</comment>
<dbReference type="GO" id="GO:0010185">
    <property type="term" value="P:regulation of cellular defense response"/>
    <property type="evidence" value="ECO:0007669"/>
    <property type="project" value="UniProtKB-ARBA"/>
</dbReference>
<accession>A0A3M6U309</accession>
<dbReference type="GO" id="GO:0046872">
    <property type="term" value="F:metal ion binding"/>
    <property type="evidence" value="ECO:0007669"/>
    <property type="project" value="UniProtKB-KW"/>
</dbReference>
<dbReference type="InterPro" id="IPR000421">
    <property type="entry name" value="FA58C"/>
</dbReference>
<keyword evidence="4" id="KW-0479">Metal-binding</keyword>
<organism evidence="9 10">
    <name type="scientific">Pocillopora damicornis</name>
    <name type="common">Cauliflower coral</name>
    <name type="synonym">Millepora damicornis</name>
    <dbReference type="NCBI Taxonomy" id="46731"/>
    <lineage>
        <taxon>Eukaryota</taxon>
        <taxon>Metazoa</taxon>
        <taxon>Cnidaria</taxon>
        <taxon>Anthozoa</taxon>
        <taxon>Hexacorallia</taxon>
        <taxon>Scleractinia</taxon>
        <taxon>Astrocoeniina</taxon>
        <taxon>Pocilloporidae</taxon>
        <taxon>Pocillopora</taxon>
    </lineage>
</organism>
<evidence type="ECO:0000256" key="7">
    <source>
        <dbReference type="ARBA" id="ARBA00023157"/>
    </source>
</evidence>
<keyword evidence="10" id="KW-1185">Reference proteome</keyword>
<dbReference type="Gene3D" id="2.60.120.260">
    <property type="entry name" value="Galactose-binding domain-like"/>
    <property type="match status" value="2"/>
</dbReference>
<keyword evidence="5" id="KW-0430">Lectin</keyword>
<evidence type="ECO:0000256" key="5">
    <source>
        <dbReference type="ARBA" id="ARBA00022734"/>
    </source>
</evidence>